<dbReference type="Proteomes" id="UP000233556">
    <property type="component" value="Unassembled WGS sequence"/>
</dbReference>
<dbReference type="AlphaFoldDB" id="A0A2I0U040"/>
<protein>
    <submittedName>
        <fullName evidence="1">Uncharacterized protein</fullName>
    </submittedName>
</protein>
<evidence type="ECO:0000313" key="2">
    <source>
        <dbReference type="Proteomes" id="UP000233556"/>
    </source>
</evidence>
<proteinExistence type="predicted"/>
<accession>A0A2I0U040</accession>
<organism evidence="1 2">
    <name type="scientific">Limosa lapponica baueri</name>
    <dbReference type="NCBI Taxonomy" id="1758121"/>
    <lineage>
        <taxon>Eukaryota</taxon>
        <taxon>Metazoa</taxon>
        <taxon>Chordata</taxon>
        <taxon>Craniata</taxon>
        <taxon>Vertebrata</taxon>
        <taxon>Euteleostomi</taxon>
        <taxon>Archelosauria</taxon>
        <taxon>Archosauria</taxon>
        <taxon>Dinosauria</taxon>
        <taxon>Saurischia</taxon>
        <taxon>Theropoda</taxon>
        <taxon>Coelurosauria</taxon>
        <taxon>Aves</taxon>
        <taxon>Neognathae</taxon>
        <taxon>Neoaves</taxon>
        <taxon>Charadriiformes</taxon>
        <taxon>Scolopacidae</taxon>
        <taxon>Limosa</taxon>
    </lineage>
</organism>
<dbReference type="EMBL" id="KZ506484">
    <property type="protein sequence ID" value="PKU39440.1"/>
    <property type="molecule type" value="Genomic_DNA"/>
</dbReference>
<name>A0A2I0U040_LIMLA</name>
<gene>
    <name evidence="1" type="ORF">llap_10256</name>
</gene>
<evidence type="ECO:0000313" key="1">
    <source>
        <dbReference type="EMBL" id="PKU39440.1"/>
    </source>
</evidence>
<keyword evidence="2" id="KW-1185">Reference proteome</keyword>
<reference evidence="2" key="1">
    <citation type="submission" date="2017-11" db="EMBL/GenBank/DDBJ databases">
        <authorList>
            <person name="Lima N.C."/>
            <person name="Parody-Merino A.M."/>
            <person name="Battley P.F."/>
            <person name="Fidler A.E."/>
            <person name="Prosdocimi F."/>
        </authorList>
    </citation>
    <scope>NUCLEOTIDE SEQUENCE [LARGE SCALE GENOMIC DNA]</scope>
</reference>
<sequence length="106" mass="12342">MTLLLRENKTPEPDRLRSYNKGFKRVSSWNRMKRTIRNPIHRAGEDHRQAQDRGHALHRNKDEHVFNMLARALEDPVLVSAVADNLHDLQKVPQLLSFRKTELPGG</sequence>
<reference evidence="2" key="2">
    <citation type="submission" date="2017-12" db="EMBL/GenBank/DDBJ databases">
        <title>Genome sequence of the Bar-tailed Godwit (Limosa lapponica baueri).</title>
        <authorList>
            <person name="Lima N.C.B."/>
            <person name="Parody-Merino A.M."/>
            <person name="Battley P.F."/>
            <person name="Fidler A.E."/>
            <person name="Prosdocimi F."/>
        </authorList>
    </citation>
    <scope>NUCLEOTIDE SEQUENCE [LARGE SCALE GENOMIC DNA]</scope>
</reference>